<evidence type="ECO:0000313" key="1">
    <source>
        <dbReference type="EMBL" id="HER43964.1"/>
    </source>
</evidence>
<accession>A0A7V2AVI5</accession>
<dbReference type="EMBL" id="DSEC01000412">
    <property type="protein sequence ID" value="HER43964.1"/>
    <property type="molecule type" value="Genomic_DNA"/>
</dbReference>
<protein>
    <submittedName>
        <fullName evidence="1">DUF885 domain-containing protein</fullName>
    </submittedName>
</protein>
<dbReference type="AlphaFoldDB" id="A0A7V2AVI5"/>
<dbReference type="PANTHER" id="PTHR33361">
    <property type="entry name" value="GLR0591 PROTEIN"/>
    <property type="match status" value="1"/>
</dbReference>
<proteinExistence type="predicted"/>
<name>A0A7V2AVI5_UNCEI</name>
<organism evidence="1">
    <name type="scientific">Eiseniibacteriota bacterium</name>
    <dbReference type="NCBI Taxonomy" id="2212470"/>
    <lineage>
        <taxon>Bacteria</taxon>
        <taxon>Candidatus Eiseniibacteriota</taxon>
    </lineage>
</organism>
<dbReference type="Proteomes" id="UP000886069">
    <property type="component" value="Unassembled WGS sequence"/>
</dbReference>
<feature type="non-terminal residue" evidence="1">
    <location>
        <position position="1"/>
    </location>
</feature>
<reference evidence="1" key="1">
    <citation type="journal article" date="2020" name="mSystems">
        <title>Genome- and Community-Level Interaction Insights into Carbon Utilization and Element Cycling Functions of Hydrothermarchaeota in Hydrothermal Sediment.</title>
        <authorList>
            <person name="Zhou Z."/>
            <person name="Liu Y."/>
            <person name="Xu W."/>
            <person name="Pan J."/>
            <person name="Luo Z.H."/>
            <person name="Li M."/>
        </authorList>
    </citation>
    <scope>NUCLEOTIDE SEQUENCE [LARGE SCALE GENOMIC DNA]</scope>
    <source>
        <strain evidence="1">SpSt-1233</strain>
    </source>
</reference>
<gene>
    <name evidence="1" type="ORF">ENO08_05845</name>
</gene>
<dbReference type="InterPro" id="IPR010281">
    <property type="entry name" value="DUF885"/>
</dbReference>
<comment type="caution">
    <text evidence="1">The sequence shown here is derived from an EMBL/GenBank/DDBJ whole genome shotgun (WGS) entry which is preliminary data.</text>
</comment>
<dbReference type="PANTHER" id="PTHR33361:SF15">
    <property type="entry name" value="DUF885 FAMILY LIPOPROTEIN"/>
    <property type="match status" value="1"/>
</dbReference>
<sequence length="190" mass="21938">WTEAQVESFLREYNDEMIRILTIHEAMPGHYVQLAYSNRFPSLLRAVFSSGAFVEGWAVYTERMMLEEGFGGRNPRLWLQRKKFYLRAVINAILDAGIHMGGMSEYEAMKLMIEEGFQEESEAAGKWRRACLTSAQLSTYFVGYKEISALRERAETEWGGKFDLKEFHEKLLGHGSPPPRLVEELLFGEK</sequence>
<dbReference type="Pfam" id="PF05960">
    <property type="entry name" value="DUF885"/>
    <property type="match status" value="1"/>
</dbReference>